<dbReference type="InterPro" id="IPR051448">
    <property type="entry name" value="CdaR-like_regulators"/>
</dbReference>
<sequence>MVVPPPEGAGNTPPVSDTAHAGLVTLRDLVGERSLGMRTSVGPADLDRPVHYLYPTELHDPSPYLQGHELILTVGMPVLAADDIGGYVRLLRRSRVTALGLGLGEHFAEPPPALLDACRRASLPLVTIEAGKPFRTLVDWVSNWREAERERDLRERELGALLKWCASGTLGVRPTEELLARGGLEGTAVLVAAFSREAHERVHRDALETGAAVGVFDDVVMALTAHTDTAVHRIRATDLNCGISVAPDAGALSRAVPEALEALRAARGGARLVHARDINTLEALLASVPSLRLVPFVQHFVVPLVEYDGTHRTQLVATLDAFLEHNANPAAAASTLYVHVNTLRNRLLKIGEITGADPYLEENRIGYRIGLWSAKRMGHTGFDPRPGL</sequence>
<reference evidence="3" key="1">
    <citation type="submission" date="2021-04" db="EMBL/GenBank/DDBJ databases">
        <title>Genome seq and assembly of Streptomyces sp. RG38.</title>
        <authorList>
            <person name="Chhetri G."/>
        </authorList>
    </citation>
    <scope>NUCLEOTIDE SEQUENCE</scope>
    <source>
        <strain evidence="3">RG38</strain>
    </source>
</reference>
<gene>
    <name evidence="3" type="ORF">J5Y05_05035</name>
</gene>
<dbReference type="RefSeq" id="WP_210868512.1">
    <property type="nucleotide sequence ID" value="NZ_JAGPNL010000001.1"/>
</dbReference>
<evidence type="ECO:0000259" key="2">
    <source>
        <dbReference type="Pfam" id="PF13556"/>
    </source>
</evidence>
<dbReference type="Proteomes" id="UP000677875">
    <property type="component" value="Unassembled WGS sequence"/>
</dbReference>
<comment type="caution">
    <text evidence="3">The sequence shown here is derived from an EMBL/GenBank/DDBJ whole genome shotgun (WGS) entry which is preliminary data.</text>
</comment>
<accession>A0A940XC73</accession>
<organism evidence="3 4">
    <name type="scientific">Streptomyces tagetis</name>
    <dbReference type="NCBI Taxonomy" id="2820809"/>
    <lineage>
        <taxon>Bacteria</taxon>
        <taxon>Bacillati</taxon>
        <taxon>Actinomycetota</taxon>
        <taxon>Actinomycetes</taxon>
        <taxon>Kitasatosporales</taxon>
        <taxon>Streptomycetaceae</taxon>
        <taxon>Streptomyces</taxon>
    </lineage>
</organism>
<feature type="domain" description="PucR C-terminal helix-turn-helix" evidence="2">
    <location>
        <begin position="315"/>
        <end position="368"/>
    </location>
</feature>
<evidence type="ECO:0000259" key="1">
    <source>
        <dbReference type="Pfam" id="PF07905"/>
    </source>
</evidence>
<protein>
    <submittedName>
        <fullName evidence="3">PucR family transcriptional regulator</fullName>
    </submittedName>
</protein>
<dbReference type="InterPro" id="IPR042070">
    <property type="entry name" value="PucR_C-HTH_sf"/>
</dbReference>
<evidence type="ECO:0000313" key="3">
    <source>
        <dbReference type="EMBL" id="MBQ0825874.1"/>
    </source>
</evidence>
<evidence type="ECO:0000313" key="4">
    <source>
        <dbReference type="Proteomes" id="UP000677875"/>
    </source>
</evidence>
<dbReference type="InterPro" id="IPR012914">
    <property type="entry name" value="PucR_dom"/>
</dbReference>
<dbReference type="Pfam" id="PF13556">
    <property type="entry name" value="HTH_30"/>
    <property type="match status" value="1"/>
</dbReference>
<dbReference type="Gene3D" id="1.10.10.2840">
    <property type="entry name" value="PucR C-terminal helix-turn-helix domain"/>
    <property type="match status" value="1"/>
</dbReference>
<dbReference type="EMBL" id="JAGPNL010000001">
    <property type="protein sequence ID" value="MBQ0825874.1"/>
    <property type="molecule type" value="Genomic_DNA"/>
</dbReference>
<proteinExistence type="predicted"/>
<dbReference type="Pfam" id="PF07905">
    <property type="entry name" value="PucR"/>
    <property type="match status" value="1"/>
</dbReference>
<keyword evidence="4" id="KW-1185">Reference proteome</keyword>
<dbReference type="AlphaFoldDB" id="A0A940XC73"/>
<dbReference type="InterPro" id="IPR025736">
    <property type="entry name" value="PucR_C-HTH_dom"/>
</dbReference>
<dbReference type="PANTHER" id="PTHR33744:SF1">
    <property type="entry name" value="DNA-BINDING TRANSCRIPTIONAL ACTIVATOR ADER"/>
    <property type="match status" value="1"/>
</dbReference>
<feature type="domain" description="Purine catabolism PurC-like" evidence="1">
    <location>
        <begin position="38"/>
        <end position="139"/>
    </location>
</feature>
<name>A0A940XC73_9ACTN</name>
<dbReference type="PANTHER" id="PTHR33744">
    <property type="entry name" value="CARBOHYDRATE DIACID REGULATOR"/>
    <property type="match status" value="1"/>
</dbReference>